<evidence type="ECO:0000256" key="7">
    <source>
        <dbReference type="ARBA" id="ARBA00023242"/>
    </source>
</evidence>
<evidence type="ECO:0000259" key="10">
    <source>
        <dbReference type="PROSITE" id="PS51281"/>
    </source>
</evidence>
<comment type="caution">
    <text evidence="11">The sequence shown here is derived from an EMBL/GenBank/DDBJ whole genome shotgun (WGS) entry which is preliminary data.</text>
</comment>
<dbReference type="InterPro" id="IPR009060">
    <property type="entry name" value="UBA-like_sf"/>
</dbReference>
<evidence type="ECO:0000256" key="6">
    <source>
        <dbReference type="ARBA" id="ARBA00022816"/>
    </source>
</evidence>
<evidence type="ECO:0000259" key="9">
    <source>
        <dbReference type="PROSITE" id="PS50177"/>
    </source>
</evidence>
<dbReference type="PANTHER" id="PTHR10662:SF22">
    <property type="entry name" value="NUCLEAR RNA EXPORT FACTOR 1"/>
    <property type="match status" value="1"/>
</dbReference>
<dbReference type="InterPro" id="IPR057125">
    <property type="entry name" value="NXF1/2/3/5-like_LRR"/>
</dbReference>
<dbReference type="SMART" id="SM00804">
    <property type="entry name" value="TAP_C"/>
    <property type="match status" value="1"/>
</dbReference>
<dbReference type="InterPro" id="IPR030217">
    <property type="entry name" value="NXF_fam"/>
</dbReference>
<dbReference type="SUPFAM" id="SSF46934">
    <property type="entry name" value="UBA-like"/>
    <property type="match status" value="1"/>
</dbReference>
<evidence type="ECO:0008006" key="13">
    <source>
        <dbReference type="Google" id="ProtNLM"/>
    </source>
</evidence>
<dbReference type="SUPFAM" id="SSF54427">
    <property type="entry name" value="NTF2-like"/>
    <property type="match status" value="1"/>
</dbReference>
<dbReference type="Pfam" id="PF03943">
    <property type="entry name" value="TAP_C"/>
    <property type="match status" value="1"/>
</dbReference>
<evidence type="ECO:0000256" key="2">
    <source>
        <dbReference type="ARBA" id="ARBA00009285"/>
    </source>
</evidence>
<organism evidence="11 12">
    <name type="scientific">Zasmidium cellare</name>
    <name type="common">Wine cellar mold</name>
    <name type="synonym">Racodium cellare</name>
    <dbReference type="NCBI Taxonomy" id="395010"/>
    <lineage>
        <taxon>Eukaryota</taxon>
        <taxon>Fungi</taxon>
        <taxon>Dikarya</taxon>
        <taxon>Ascomycota</taxon>
        <taxon>Pezizomycotina</taxon>
        <taxon>Dothideomycetes</taxon>
        <taxon>Dothideomycetidae</taxon>
        <taxon>Mycosphaerellales</taxon>
        <taxon>Mycosphaerellaceae</taxon>
        <taxon>Zasmidium</taxon>
    </lineage>
</organism>
<accession>A0ABR0EB35</accession>
<dbReference type="InterPro" id="IPR018222">
    <property type="entry name" value="Nuclear_transport_factor_2_euk"/>
</dbReference>
<feature type="domain" description="NTF2" evidence="9">
    <location>
        <begin position="371"/>
        <end position="547"/>
    </location>
</feature>
<proteinExistence type="inferred from homology"/>
<evidence type="ECO:0000256" key="3">
    <source>
        <dbReference type="ARBA" id="ARBA00022448"/>
    </source>
</evidence>
<dbReference type="PANTHER" id="PTHR10662">
    <property type="entry name" value="NUCLEAR RNA EXPORT FACTOR"/>
    <property type="match status" value="1"/>
</dbReference>
<evidence type="ECO:0000313" key="11">
    <source>
        <dbReference type="EMBL" id="KAK4498697.1"/>
    </source>
</evidence>
<keyword evidence="4" id="KW-0433">Leucine-rich repeat</keyword>
<evidence type="ECO:0000256" key="5">
    <source>
        <dbReference type="ARBA" id="ARBA00022737"/>
    </source>
</evidence>
<comment type="similarity">
    <text evidence="2">Belongs to the NXF family.</text>
</comment>
<dbReference type="SUPFAM" id="SSF52058">
    <property type="entry name" value="L domain-like"/>
    <property type="match status" value="1"/>
</dbReference>
<dbReference type="InterPro" id="IPR032710">
    <property type="entry name" value="NTF2-like_dom_sf"/>
</dbReference>
<feature type="domain" description="TAP-C" evidence="10">
    <location>
        <begin position="587"/>
        <end position="640"/>
    </location>
</feature>
<reference evidence="11 12" key="1">
    <citation type="journal article" date="2023" name="G3 (Bethesda)">
        <title>A chromosome-level genome assembly of Zasmidium syzygii isolated from banana leaves.</title>
        <authorList>
            <person name="van Westerhoven A.C."/>
            <person name="Mehrabi R."/>
            <person name="Talebi R."/>
            <person name="Steentjes M.B.F."/>
            <person name="Corcolon B."/>
            <person name="Chong P.A."/>
            <person name="Kema G.H.J."/>
            <person name="Seidl M.F."/>
        </authorList>
    </citation>
    <scope>NUCLEOTIDE SEQUENCE [LARGE SCALE GENOMIC DNA]</scope>
    <source>
        <strain evidence="11 12">P124</strain>
    </source>
</reference>
<protein>
    <recommendedName>
        <fullName evidence="13">mRNA export factor mex67</fullName>
    </recommendedName>
</protein>
<dbReference type="PROSITE" id="PS51281">
    <property type="entry name" value="TAP_C"/>
    <property type="match status" value="1"/>
</dbReference>
<dbReference type="EMBL" id="JAXOVC010000007">
    <property type="protein sequence ID" value="KAK4498697.1"/>
    <property type="molecule type" value="Genomic_DNA"/>
</dbReference>
<dbReference type="PROSITE" id="PS50177">
    <property type="entry name" value="NTF2_DOMAIN"/>
    <property type="match status" value="1"/>
</dbReference>
<sequence length="644" mass="70859">MAPSHASERPSRRALGKRRVADRDGDVKMGVENNRAGVGKTKRPPKGPKGALNSTDMQRKIHRAAAGGDVRMKGDAPGKSSGGLEEFKVTGWEKSTASHDSDGGVEALKRWLQSKVSRKLGSASRKAAQFKKSRVEGTALYISVPAIDAGPLARMNGFKWAGITLTIEKVGGSGQDTKLSTKAEETKMMLRNVLERRYNAQTKLLDLSALSQDEELKAQAIFDSNSTASKFFPAMMKVLELAFDSYDELNAHVESVSLANNGLADLKAVSTLSATLPKLHNLDLSNNNFANLSALSLWRKRFLHLQHLLIGGNPLEQNEPNYAAELVRWYPNLRILNQTQVRTEEDIKNKASTTNLPFPIRSPIFQDEGQIAENFIRQWFLGFDTDRPQLAQIYYDDQSDFSYAVNVSAPRDPNDTVQTEKSEWGAYIRNSRNLKKISQLPARQSRLFRGPKQISDMFATLPKTKHPDLGVEARKWLIECHVQPGIPDPTGQSPNGVDGFSIYIHTEYEELDTTGQLTGKKRSCDHSFQIGPGGPQGVRIISHELTIRAYGGVQAFEAEAPPQGGPPSPPQQAVDVEPHVQAGLSRQQAEEMCALLSQQTGMTLPYCKDCLDQVAWDAQRALASFESVKASLPADAFVQNVAVA</sequence>
<gene>
    <name evidence="11" type="ORF">PRZ48_009207</name>
</gene>
<dbReference type="InterPro" id="IPR001611">
    <property type="entry name" value="Leu-rich_rpt"/>
</dbReference>
<dbReference type="CDD" id="cd14342">
    <property type="entry name" value="UBA_TAP-C"/>
    <property type="match status" value="1"/>
</dbReference>
<dbReference type="InterPro" id="IPR032675">
    <property type="entry name" value="LRR_dom_sf"/>
</dbReference>
<dbReference type="InterPro" id="IPR002075">
    <property type="entry name" value="NTF2_dom"/>
</dbReference>
<keyword evidence="5" id="KW-0677">Repeat</keyword>
<dbReference type="Pfam" id="PF24048">
    <property type="entry name" value="LRR_NXF1-5"/>
    <property type="match status" value="1"/>
</dbReference>
<dbReference type="PROSITE" id="PS51450">
    <property type="entry name" value="LRR"/>
    <property type="match status" value="1"/>
</dbReference>
<keyword evidence="3" id="KW-0813">Transport</keyword>
<dbReference type="Gene3D" id="1.10.8.10">
    <property type="entry name" value="DNA helicase RuvA subunit, C-terminal domain"/>
    <property type="match status" value="1"/>
</dbReference>
<feature type="compositionally biased region" description="Basic and acidic residues" evidence="8">
    <location>
        <begin position="1"/>
        <end position="11"/>
    </location>
</feature>
<dbReference type="Gene3D" id="3.80.10.10">
    <property type="entry name" value="Ribonuclease Inhibitor"/>
    <property type="match status" value="1"/>
</dbReference>
<dbReference type="Pfam" id="PF22602">
    <property type="entry name" value="NXF_NTF2"/>
    <property type="match status" value="1"/>
</dbReference>
<keyword evidence="7" id="KW-0539">Nucleus</keyword>
<comment type="subcellular location">
    <subcellularLocation>
        <location evidence="1">Nucleus</location>
    </subcellularLocation>
</comment>
<evidence type="ECO:0000256" key="4">
    <source>
        <dbReference type="ARBA" id="ARBA00022614"/>
    </source>
</evidence>
<dbReference type="Proteomes" id="UP001305779">
    <property type="component" value="Unassembled WGS sequence"/>
</dbReference>
<dbReference type="InterPro" id="IPR005637">
    <property type="entry name" value="TAP_C_dom"/>
</dbReference>
<keyword evidence="12" id="KW-1185">Reference proteome</keyword>
<evidence type="ECO:0000313" key="12">
    <source>
        <dbReference type="Proteomes" id="UP001305779"/>
    </source>
</evidence>
<feature type="region of interest" description="Disordered" evidence="8">
    <location>
        <begin position="1"/>
        <end position="58"/>
    </location>
</feature>
<feature type="compositionally biased region" description="Basic and acidic residues" evidence="8">
    <location>
        <begin position="19"/>
        <end position="29"/>
    </location>
</feature>
<evidence type="ECO:0000256" key="8">
    <source>
        <dbReference type="SAM" id="MobiDB-lite"/>
    </source>
</evidence>
<evidence type="ECO:0000256" key="1">
    <source>
        <dbReference type="ARBA" id="ARBA00004123"/>
    </source>
</evidence>
<dbReference type="Gene3D" id="3.10.450.50">
    <property type="match status" value="1"/>
</dbReference>
<name>A0ABR0EB35_ZASCE</name>
<keyword evidence="6" id="KW-0509">mRNA transport</keyword>